<feature type="compositionally biased region" description="Basic residues" evidence="3">
    <location>
        <begin position="803"/>
        <end position="812"/>
    </location>
</feature>
<dbReference type="PROSITE" id="PS50077">
    <property type="entry name" value="HEAT_REPEAT"/>
    <property type="match status" value="1"/>
</dbReference>
<dbReference type="PANTHER" id="PTHR21467">
    <property type="entry name" value="PROTEIN PHOSPHATASE 4 REGULATORY SUBUNIT 4 PPP4R4"/>
    <property type="match status" value="1"/>
</dbReference>
<dbReference type="GO" id="GO:0005829">
    <property type="term" value="C:cytosol"/>
    <property type="evidence" value="ECO:0007669"/>
    <property type="project" value="TreeGrafter"/>
</dbReference>
<dbReference type="Pfam" id="PF02985">
    <property type="entry name" value="HEAT"/>
    <property type="match status" value="1"/>
</dbReference>
<reference evidence="4 5" key="1">
    <citation type="submission" date="2020-08" db="EMBL/GenBank/DDBJ databases">
        <authorList>
            <person name="Hejnol A."/>
        </authorList>
    </citation>
    <scope>NUCLEOTIDE SEQUENCE [LARGE SCALE GENOMIC DNA]</scope>
</reference>
<feature type="compositionally biased region" description="Low complexity" evidence="3">
    <location>
        <begin position="751"/>
        <end position="779"/>
    </location>
</feature>
<feature type="compositionally biased region" description="Polar residues" evidence="3">
    <location>
        <begin position="789"/>
        <end position="802"/>
    </location>
</feature>
<dbReference type="InterPro" id="IPR016024">
    <property type="entry name" value="ARM-type_fold"/>
</dbReference>
<dbReference type="InterPro" id="IPR011989">
    <property type="entry name" value="ARM-like"/>
</dbReference>
<name>A0A7I8VVM3_9ANNE</name>
<feature type="compositionally biased region" description="Basic and acidic residues" evidence="3">
    <location>
        <begin position="683"/>
        <end position="717"/>
    </location>
</feature>
<dbReference type="InterPro" id="IPR021133">
    <property type="entry name" value="HEAT_type_2"/>
</dbReference>
<protein>
    <submittedName>
        <fullName evidence="4">DgyrCDS8411</fullName>
    </submittedName>
</protein>
<evidence type="ECO:0000313" key="5">
    <source>
        <dbReference type="Proteomes" id="UP000549394"/>
    </source>
</evidence>
<dbReference type="EMBL" id="CAJFCJ010000011">
    <property type="protein sequence ID" value="CAD5119828.1"/>
    <property type="molecule type" value="Genomic_DNA"/>
</dbReference>
<dbReference type="PANTHER" id="PTHR21467:SF0">
    <property type="entry name" value="SERINE_THREONINE-PROTEIN PHOSPHATASE 4 REGULATORY SUBUNIT 4"/>
    <property type="match status" value="1"/>
</dbReference>
<feature type="region of interest" description="Disordered" evidence="3">
    <location>
        <begin position="671"/>
        <end position="812"/>
    </location>
</feature>
<feature type="repeat" description="HEAT" evidence="2">
    <location>
        <begin position="240"/>
        <end position="276"/>
    </location>
</feature>
<evidence type="ECO:0000256" key="2">
    <source>
        <dbReference type="PROSITE-ProRule" id="PRU00103"/>
    </source>
</evidence>
<sequence length="812" mass="90983">MSFRELDELPDIRDLAYEKTPAVTVRSVEELDKLYGVDENLSPIERAVHLLSSGHDLQRVSVVSSLPTLFQERPEECKRRVFPKVKELLHVGDEELQMTASNCFKTLLTKQILSHGQWVQSILPCVFIGLDNKTIEITEIWLETLLIAIDVLNIDVLLKDVLPPIKKKSDISKPVSSRITCCKVIGKISKKLDQNTIKTQLGRLIQSLCQDIEHDVRQTMCLELPVIGERLSPENIKIMIFPELLELAKDERSHVRNAALDSFGKLLPFLDSETLKISAYPLIFQISSKMLESDDVNIVGGLAKNLGVFLFYLSSQLCDDEKRLFIDAFKRLSKLPCNAKHSPKPQLFGGLEGLCLETPSECCRRFCVESLPLMVKALGGQIYKSELMSCYRSLCNDPSPYVKQAAAKCIGSILAALPSNYQSLLTLDFINLLKDSDITVLQCLMKDCPKIYLTLGCEGGKWDHSQEVLTASFHSLTTLMNGHDWRSQQNYMKILGEVSHKIFSSDQIGAKLIPAVYKELLSHRALPVMVETARTLLIFLRYSRKLEMKEEYYRKIKTDLAKSDNYRKRALFLDVCHHVLQLYSRLFFRQHSLIDEILLKCSDSVPNIRMKVCQLLPAVKSQLSLPADRPLLSQLESVVRKLQSDSDEDVVASINNIVIILDRTKPVMESLTKRTPKGSLEAADSKKEEEERKILEVAEAEALERQQEEKASRKESANAKNKQNTNKQDKRSAGKGGSRVTGGIRPAATGSRVSFQSTNSSTSSRRGSGTGSSLETGISNVKDRDRRVSTGSMHGNIGATTSGRKKSIPSGK</sequence>
<evidence type="ECO:0000256" key="3">
    <source>
        <dbReference type="SAM" id="MobiDB-lite"/>
    </source>
</evidence>
<comment type="caution">
    <text evidence="4">The sequence shown here is derived from an EMBL/GenBank/DDBJ whole genome shotgun (WGS) entry which is preliminary data.</text>
</comment>
<dbReference type="GO" id="GO:0008287">
    <property type="term" value="C:protein serine/threonine phosphatase complex"/>
    <property type="evidence" value="ECO:0007669"/>
    <property type="project" value="TreeGrafter"/>
</dbReference>
<proteinExistence type="predicted"/>
<evidence type="ECO:0000313" key="4">
    <source>
        <dbReference type="EMBL" id="CAD5119828.1"/>
    </source>
</evidence>
<keyword evidence="5" id="KW-1185">Reference proteome</keyword>
<gene>
    <name evidence="4" type="ORF">DGYR_LOCUS8014</name>
</gene>
<dbReference type="GO" id="GO:0019888">
    <property type="term" value="F:protein phosphatase regulator activity"/>
    <property type="evidence" value="ECO:0007669"/>
    <property type="project" value="TreeGrafter"/>
</dbReference>
<accession>A0A7I8VVM3</accession>
<keyword evidence="1" id="KW-0677">Repeat</keyword>
<dbReference type="InterPro" id="IPR000357">
    <property type="entry name" value="HEAT"/>
</dbReference>
<dbReference type="SUPFAM" id="SSF48371">
    <property type="entry name" value="ARM repeat"/>
    <property type="match status" value="1"/>
</dbReference>
<dbReference type="Proteomes" id="UP000549394">
    <property type="component" value="Unassembled WGS sequence"/>
</dbReference>
<evidence type="ECO:0000256" key="1">
    <source>
        <dbReference type="ARBA" id="ARBA00022737"/>
    </source>
</evidence>
<organism evidence="4 5">
    <name type="scientific">Dimorphilus gyrociliatus</name>
    <dbReference type="NCBI Taxonomy" id="2664684"/>
    <lineage>
        <taxon>Eukaryota</taxon>
        <taxon>Metazoa</taxon>
        <taxon>Spiralia</taxon>
        <taxon>Lophotrochozoa</taxon>
        <taxon>Annelida</taxon>
        <taxon>Polychaeta</taxon>
        <taxon>Polychaeta incertae sedis</taxon>
        <taxon>Dinophilidae</taxon>
        <taxon>Dimorphilus</taxon>
    </lineage>
</organism>
<dbReference type="AlphaFoldDB" id="A0A7I8VVM3"/>
<dbReference type="OrthoDB" id="340346at2759"/>
<dbReference type="Gene3D" id="1.25.10.10">
    <property type="entry name" value="Leucine-rich Repeat Variant"/>
    <property type="match status" value="1"/>
</dbReference>
<dbReference type="InterPro" id="IPR039918">
    <property type="entry name" value="PPP4R4"/>
</dbReference>